<keyword evidence="1" id="KW-0694">RNA-binding</keyword>
<proteinExistence type="predicted"/>
<dbReference type="SMART" id="SM00981">
    <property type="entry name" value="THUMP"/>
    <property type="match status" value="1"/>
</dbReference>
<dbReference type="PANTHER" id="PTHR13452:SF10">
    <property type="entry name" value="THUMP DOMAIN-CONTAINING PROTEIN 1"/>
    <property type="match status" value="1"/>
</dbReference>
<dbReference type="GO" id="GO:0006400">
    <property type="term" value="P:tRNA modification"/>
    <property type="evidence" value="ECO:0007669"/>
    <property type="project" value="InterPro"/>
</dbReference>
<dbReference type="Gene3D" id="3.30.2300.10">
    <property type="entry name" value="THUMP superfamily"/>
    <property type="match status" value="1"/>
</dbReference>
<reference evidence="4" key="1">
    <citation type="submission" date="2020-02" db="EMBL/GenBank/DDBJ databases">
        <authorList>
            <person name="Scholz U."/>
            <person name="Mascher M."/>
            <person name="Fiebig A."/>
        </authorList>
    </citation>
    <scope>NUCLEOTIDE SEQUENCE</scope>
</reference>
<evidence type="ECO:0000256" key="1">
    <source>
        <dbReference type="PROSITE-ProRule" id="PRU00529"/>
    </source>
</evidence>
<name>A0A7I8KQH5_SPIIN</name>
<feature type="compositionally biased region" description="Basic and acidic residues" evidence="2">
    <location>
        <begin position="127"/>
        <end position="139"/>
    </location>
</feature>
<evidence type="ECO:0000313" key="5">
    <source>
        <dbReference type="Proteomes" id="UP000663760"/>
    </source>
</evidence>
<dbReference type="PANTHER" id="PTHR13452">
    <property type="entry name" value="THUMP DOMAIN CONTAINING PROTEIN 1-RELATED"/>
    <property type="match status" value="1"/>
</dbReference>
<dbReference type="SUPFAM" id="SSF143437">
    <property type="entry name" value="THUMP domain-like"/>
    <property type="match status" value="1"/>
</dbReference>
<evidence type="ECO:0000313" key="4">
    <source>
        <dbReference type="EMBL" id="CAA7400060.1"/>
    </source>
</evidence>
<dbReference type="Proteomes" id="UP000663760">
    <property type="component" value="Chromosome 7"/>
</dbReference>
<dbReference type="InterPro" id="IPR040183">
    <property type="entry name" value="THUMPD1-like"/>
</dbReference>
<evidence type="ECO:0000259" key="3">
    <source>
        <dbReference type="PROSITE" id="PS51165"/>
    </source>
</evidence>
<feature type="compositionally biased region" description="Basic residues" evidence="2">
    <location>
        <begin position="21"/>
        <end position="35"/>
    </location>
</feature>
<evidence type="ECO:0000256" key="2">
    <source>
        <dbReference type="SAM" id="MobiDB-lite"/>
    </source>
</evidence>
<feature type="compositionally biased region" description="Acidic residues" evidence="2">
    <location>
        <begin position="106"/>
        <end position="115"/>
    </location>
</feature>
<dbReference type="GO" id="GO:0003723">
    <property type="term" value="F:RNA binding"/>
    <property type="evidence" value="ECO:0007669"/>
    <property type="project" value="UniProtKB-UniRule"/>
</dbReference>
<dbReference type="InterPro" id="IPR004114">
    <property type="entry name" value="THUMP_dom"/>
</dbReference>
<dbReference type="AlphaFoldDB" id="A0A7I8KQH5"/>
<feature type="region of interest" description="Disordered" evidence="2">
    <location>
        <begin position="1"/>
        <end position="40"/>
    </location>
</feature>
<dbReference type="OrthoDB" id="367221at2759"/>
<keyword evidence="5" id="KW-1185">Reference proteome</keyword>
<feature type="region of interest" description="Disordered" evidence="2">
    <location>
        <begin position="96"/>
        <end position="148"/>
    </location>
</feature>
<dbReference type="CDD" id="cd11717">
    <property type="entry name" value="THUMP_THUMPD1_like"/>
    <property type="match status" value="1"/>
</dbReference>
<gene>
    <name evidence="4" type="ORF">SI8410_07010730</name>
</gene>
<dbReference type="Pfam" id="PF02926">
    <property type="entry name" value="THUMP"/>
    <property type="match status" value="1"/>
</dbReference>
<accession>A0A7I8KQH5</accession>
<dbReference type="EMBL" id="LR746270">
    <property type="protein sequence ID" value="CAA7400060.1"/>
    <property type="molecule type" value="Genomic_DNA"/>
</dbReference>
<dbReference type="PROSITE" id="PS51165">
    <property type="entry name" value="THUMP"/>
    <property type="match status" value="1"/>
</dbReference>
<feature type="domain" description="THUMP" evidence="3">
    <location>
        <begin position="206"/>
        <end position="312"/>
    </location>
</feature>
<dbReference type="FunFam" id="3.30.2300.10:FF:000001">
    <property type="entry name" value="THUMP domain-containing protein 1"/>
    <property type="match status" value="1"/>
</dbReference>
<protein>
    <recommendedName>
        <fullName evidence="3">THUMP domain-containing protein</fullName>
    </recommendedName>
</protein>
<sequence>MAGENEKPKAGAAAAAAGGGKVKKRKYLPHGRSVRKGPYPLRPRVQGFFITCDGGRERQAANDALSLLDTFYEELVKCKDSENKSEIISSKPVNKITKFNDSDSSGSEEESDVENANDGQPCEAEDVPTKKQRIEKDTSEIEESVSNTKEKTIDALIEDELKDLGDRNKRHFVSLDSGCNGCIFIQMNKRDGDPTPSSIVQHMMCSLASSRKHVSRFILRVLPAEVSCYASIDEITKEIKPLITQYFPEETKNPQKYAVLYEARANSGIDRMAIINAVAKSVPEPHKVDLSNPDKTIIVEIVKTICLISVVEKYKELSKYNLRQLTIPEKKAPAS</sequence>
<organism evidence="4 5">
    <name type="scientific">Spirodela intermedia</name>
    <name type="common">Intermediate duckweed</name>
    <dbReference type="NCBI Taxonomy" id="51605"/>
    <lineage>
        <taxon>Eukaryota</taxon>
        <taxon>Viridiplantae</taxon>
        <taxon>Streptophyta</taxon>
        <taxon>Embryophyta</taxon>
        <taxon>Tracheophyta</taxon>
        <taxon>Spermatophyta</taxon>
        <taxon>Magnoliopsida</taxon>
        <taxon>Liliopsida</taxon>
        <taxon>Araceae</taxon>
        <taxon>Lemnoideae</taxon>
        <taxon>Spirodela</taxon>
    </lineage>
</organism>